<evidence type="ECO:0000313" key="1">
    <source>
        <dbReference type="EMBL" id="KAH7951140.1"/>
    </source>
</evidence>
<reference evidence="1" key="1">
    <citation type="journal article" date="2020" name="Cell">
        <title>Large-Scale Comparative Analyses of Tick Genomes Elucidate Their Genetic Diversity and Vector Capacities.</title>
        <authorList>
            <consortium name="Tick Genome and Microbiome Consortium (TIGMIC)"/>
            <person name="Jia N."/>
            <person name="Wang J."/>
            <person name="Shi W."/>
            <person name="Du L."/>
            <person name="Sun Y."/>
            <person name="Zhan W."/>
            <person name="Jiang J.F."/>
            <person name="Wang Q."/>
            <person name="Zhang B."/>
            <person name="Ji P."/>
            <person name="Bell-Sakyi L."/>
            <person name="Cui X.M."/>
            <person name="Yuan T.T."/>
            <person name="Jiang B.G."/>
            <person name="Yang W.F."/>
            <person name="Lam T.T."/>
            <person name="Chang Q.C."/>
            <person name="Ding S.J."/>
            <person name="Wang X.J."/>
            <person name="Zhu J.G."/>
            <person name="Ruan X.D."/>
            <person name="Zhao L."/>
            <person name="Wei J.T."/>
            <person name="Ye R.Z."/>
            <person name="Que T.C."/>
            <person name="Du C.H."/>
            <person name="Zhou Y.H."/>
            <person name="Cheng J.X."/>
            <person name="Dai P.F."/>
            <person name="Guo W.B."/>
            <person name="Han X.H."/>
            <person name="Huang E.J."/>
            <person name="Li L.F."/>
            <person name="Wei W."/>
            <person name="Gao Y.C."/>
            <person name="Liu J.Z."/>
            <person name="Shao H.Z."/>
            <person name="Wang X."/>
            <person name="Wang C.C."/>
            <person name="Yang T.C."/>
            <person name="Huo Q.B."/>
            <person name="Li W."/>
            <person name="Chen H.Y."/>
            <person name="Chen S.E."/>
            <person name="Zhou L.G."/>
            <person name="Ni X.B."/>
            <person name="Tian J.H."/>
            <person name="Sheng Y."/>
            <person name="Liu T."/>
            <person name="Pan Y.S."/>
            <person name="Xia L.Y."/>
            <person name="Li J."/>
            <person name="Zhao F."/>
            <person name="Cao W.C."/>
        </authorList>
    </citation>
    <scope>NUCLEOTIDE SEQUENCE</scope>
    <source>
        <strain evidence="1">Rsan-2018</strain>
    </source>
</reference>
<name>A0A9D4PSZ2_RHISA</name>
<organism evidence="1 2">
    <name type="scientific">Rhipicephalus sanguineus</name>
    <name type="common">Brown dog tick</name>
    <name type="synonym">Ixodes sanguineus</name>
    <dbReference type="NCBI Taxonomy" id="34632"/>
    <lineage>
        <taxon>Eukaryota</taxon>
        <taxon>Metazoa</taxon>
        <taxon>Ecdysozoa</taxon>
        <taxon>Arthropoda</taxon>
        <taxon>Chelicerata</taxon>
        <taxon>Arachnida</taxon>
        <taxon>Acari</taxon>
        <taxon>Parasitiformes</taxon>
        <taxon>Ixodida</taxon>
        <taxon>Ixodoidea</taxon>
        <taxon>Ixodidae</taxon>
        <taxon>Rhipicephalinae</taxon>
        <taxon>Rhipicephalus</taxon>
        <taxon>Rhipicephalus</taxon>
    </lineage>
</organism>
<gene>
    <name evidence="1" type="ORF">HPB52_005033</name>
</gene>
<dbReference type="Proteomes" id="UP000821837">
    <property type="component" value="Chromosome 5"/>
</dbReference>
<keyword evidence="2" id="KW-1185">Reference proteome</keyword>
<sequence length="96" mass="10941">MVDEFRRLENHRLITVTQRYLSALRDQQLRRVCEGGCREFTLALLNIRYLSAHSLDVAKDPVLSRVDLLCLTETWNRSSGDCAADVALSGYDRGAR</sequence>
<dbReference type="EMBL" id="JABSTV010001251">
    <property type="protein sequence ID" value="KAH7951140.1"/>
    <property type="molecule type" value="Genomic_DNA"/>
</dbReference>
<protein>
    <submittedName>
        <fullName evidence="1">Uncharacterized protein</fullName>
    </submittedName>
</protein>
<reference evidence="1" key="2">
    <citation type="submission" date="2021-09" db="EMBL/GenBank/DDBJ databases">
        <authorList>
            <person name="Jia N."/>
            <person name="Wang J."/>
            <person name="Shi W."/>
            <person name="Du L."/>
            <person name="Sun Y."/>
            <person name="Zhan W."/>
            <person name="Jiang J."/>
            <person name="Wang Q."/>
            <person name="Zhang B."/>
            <person name="Ji P."/>
            <person name="Sakyi L.B."/>
            <person name="Cui X."/>
            <person name="Yuan T."/>
            <person name="Jiang B."/>
            <person name="Yang W."/>
            <person name="Lam T.T.-Y."/>
            <person name="Chang Q."/>
            <person name="Ding S."/>
            <person name="Wang X."/>
            <person name="Zhu J."/>
            <person name="Ruan X."/>
            <person name="Zhao L."/>
            <person name="Wei J."/>
            <person name="Que T."/>
            <person name="Du C."/>
            <person name="Cheng J."/>
            <person name="Dai P."/>
            <person name="Han X."/>
            <person name="Huang E."/>
            <person name="Gao Y."/>
            <person name="Liu J."/>
            <person name="Shao H."/>
            <person name="Ye R."/>
            <person name="Li L."/>
            <person name="Wei W."/>
            <person name="Wang X."/>
            <person name="Wang C."/>
            <person name="Huo Q."/>
            <person name="Li W."/>
            <person name="Guo W."/>
            <person name="Chen H."/>
            <person name="Chen S."/>
            <person name="Zhou L."/>
            <person name="Zhou L."/>
            <person name="Ni X."/>
            <person name="Tian J."/>
            <person name="Zhou Y."/>
            <person name="Sheng Y."/>
            <person name="Liu T."/>
            <person name="Pan Y."/>
            <person name="Xia L."/>
            <person name="Li J."/>
            <person name="Zhao F."/>
            <person name="Cao W."/>
        </authorList>
    </citation>
    <scope>NUCLEOTIDE SEQUENCE</scope>
    <source>
        <strain evidence="1">Rsan-2018</strain>
        <tissue evidence="1">Larvae</tissue>
    </source>
</reference>
<dbReference type="VEuPathDB" id="VectorBase:RSAN_054277"/>
<accession>A0A9D4PSZ2</accession>
<dbReference type="AlphaFoldDB" id="A0A9D4PSZ2"/>
<comment type="caution">
    <text evidence="1">The sequence shown here is derived from an EMBL/GenBank/DDBJ whole genome shotgun (WGS) entry which is preliminary data.</text>
</comment>
<proteinExistence type="predicted"/>
<evidence type="ECO:0000313" key="2">
    <source>
        <dbReference type="Proteomes" id="UP000821837"/>
    </source>
</evidence>